<name>A0A165EQ54_9BASI</name>
<evidence type="ECO:0000313" key="1">
    <source>
        <dbReference type="EMBL" id="KZT55311.1"/>
    </source>
</evidence>
<dbReference type="Proteomes" id="UP000076842">
    <property type="component" value="Unassembled WGS sequence"/>
</dbReference>
<keyword evidence="2" id="KW-1185">Reference proteome</keyword>
<dbReference type="OrthoDB" id="3256058at2759"/>
<sequence>MIDAKAQSQVTTAYFNELNATFGQHHVERWKRHQEHVTESHGKFTSVYKFPEDAVPTQQQVVDRLRDDDTAASTTFAVVSDSVGRVGAVSFIQLGIALQEHQLVVKRKLQRLADTDPEELEIDVVKQDSLRATLLPQLQTWRILQLREMPLLSTGDSIPPVSADGDLFPEEEELGLPSSFDAQARRSLKLDGHAAIELKLRMAQAEEAIGHLIEALKLQHVYRQNVRTAASAPGVKTRARKTMELQNVYIKRHADTYRRARNAMIRLGLSVEHAQYRDLRDEDLSLGDDPRNRRKLGFTSISQRWFCSLRKRHGSDVEEPTTSWSEAERVPVKPVKIDMTTFANSIREPESPLLSPIKLKPVSKVITPTQHTVSVHFWVSPFLEPSSWTLKENSVFDPSTSCDILRHFAPGQQVELEYYQRDIGRWIKFSDSDTFQLLPGSVLFLRSCQSVIRDSAGTEIVLEYEGLGNLLATSWRDALIHLSAVAHSQGNVKRASLSPPMVLSDIRVADFGARKRKRSLDDHSNSGYKKPRTGKFRDVEVIDLTD</sequence>
<gene>
    <name evidence="1" type="ORF">CALCODRAFT_484865</name>
</gene>
<organism evidence="1 2">
    <name type="scientific">Calocera cornea HHB12733</name>
    <dbReference type="NCBI Taxonomy" id="1353952"/>
    <lineage>
        <taxon>Eukaryota</taxon>
        <taxon>Fungi</taxon>
        <taxon>Dikarya</taxon>
        <taxon>Basidiomycota</taxon>
        <taxon>Agaricomycotina</taxon>
        <taxon>Dacrymycetes</taxon>
        <taxon>Dacrymycetales</taxon>
        <taxon>Dacrymycetaceae</taxon>
        <taxon>Calocera</taxon>
    </lineage>
</organism>
<accession>A0A165EQ54</accession>
<protein>
    <submittedName>
        <fullName evidence="1">Uncharacterized protein</fullName>
    </submittedName>
</protein>
<dbReference type="AlphaFoldDB" id="A0A165EQ54"/>
<evidence type="ECO:0000313" key="2">
    <source>
        <dbReference type="Proteomes" id="UP000076842"/>
    </source>
</evidence>
<reference evidence="1 2" key="1">
    <citation type="journal article" date="2016" name="Mol. Biol. Evol.">
        <title>Comparative Genomics of Early-Diverging Mushroom-Forming Fungi Provides Insights into the Origins of Lignocellulose Decay Capabilities.</title>
        <authorList>
            <person name="Nagy L.G."/>
            <person name="Riley R."/>
            <person name="Tritt A."/>
            <person name="Adam C."/>
            <person name="Daum C."/>
            <person name="Floudas D."/>
            <person name="Sun H."/>
            <person name="Yadav J.S."/>
            <person name="Pangilinan J."/>
            <person name="Larsson K.H."/>
            <person name="Matsuura K."/>
            <person name="Barry K."/>
            <person name="Labutti K."/>
            <person name="Kuo R."/>
            <person name="Ohm R.A."/>
            <person name="Bhattacharya S.S."/>
            <person name="Shirouzu T."/>
            <person name="Yoshinaga Y."/>
            <person name="Martin F.M."/>
            <person name="Grigoriev I.V."/>
            <person name="Hibbett D.S."/>
        </authorList>
    </citation>
    <scope>NUCLEOTIDE SEQUENCE [LARGE SCALE GENOMIC DNA]</scope>
    <source>
        <strain evidence="1 2">HHB12733</strain>
    </source>
</reference>
<dbReference type="InParanoid" id="A0A165EQ54"/>
<proteinExistence type="predicted"/>
<dbReference type="STRING" id="1353952.A0A165EQ54"/>
<dbReference type="EMBL" id="KV423997">
    <property type="protein sequence ID" value="KZT55311.1"/>
    <property type="molecule type" value="Genomic_DNA"/>
</dbReference>